<evidence type="ECO:0000256" key="4">
    <source>
        <dbReference type="ARBA" id="ARBA00023128"/>
    </source>
</evidence>
<name>A0A4P9ZY50_9FUNG</name>
<feature type="non-terminal residue" evidence="5">
    <location>
        <position position="1"/>
    </location>
</feature>
<dbReference type="GO" id="GO:0033615">
    <property type="term" value="P:mitochondrial proton-transporting ATP synthase complex assembly"/>
    <property type="evidence" value="ECO:0007669"/>
    <property type="project" value="TreeGrafter"/>
</dbReference>
<gene>
    <name evidence="5" type="ORF">BJ085DRAFT_14773</name>
</gene>
<dbReference type="PANTHER" id="PTHR13126:SF0">
    <property type="entry name" value="ATP SYNTHASE MITOCHONDRIAL F1 COMPLEX ASSEMBLY FACTOR 1"/>
    <property type="match status" value="1"/>
</dbReference>
<proteinExistence type="inferred from homology"/>
<dbReference type="PANTHER" id="PTHR13126">
    <property type="entry name" value="CHAPERONE ATP11"/>
    <property type="match status" value="1"/>
</dbReference>
<evidence type="ECO:0000256" key="3">
    <source>
        <dbReference type="ARBA" id="ARBA00022946"/>
    </source>
</evidence>
<protein>
    <submittedName>
        <fullName evidence="5">ATP11 protein-domain-containing protein</fullName>
    </submittedName>
</protein>
<dbReference type="Pfam" id="PF06644">
    <property type="entry name" value="ATP11"/>
    <property type="match status" value="1"/>
</dbReference>
<comment type="subcellular location">
    <subcellularLocation>
        <location evidence="1">Mitochondrion</location>
    </subcellularLocation>
</comment>
<sequence length="173" mass="19930">LDQILNMEKMAEADAETVGKLWTEYHAQKNHLSAVIPAGSYRELYQRTSRYPRFVLPVPHADGIEVYYCQFHFHQAYFTPLLEYKTHGESAKTYLTLTNYTEFLDSKGIVLMRGELTDPKLPLSMDSAHLLTLAVQQFYLTGSAAKKQLVEVFNNKPVEFDFDQLLAEFNKLD</sequence>
<dbReference type="EMBL" id="ML002349">
    <property type="protein sequence ID" value="RKP38597.1"/>
    <property type="molecule type" value="Genomic_DNA"/>
</dbReference>
<accession>A0A4P9ZY50</accession>
<evidence type="ECO:0000313" key="6">
    <source>
        <dbReference type="Proteomes" id="UP000268162"/>
    </source>
</evidence>
<organism evidence="5 6">
    <name type="scientific">Dimargaris cristalligena</name>
    <dbReference type="NCBI Taxonomy" id="215637"/>
    <lineage>
        <taxon>Eukaryota</taxon>
        <taxon>Fungi</taxon>
        <taxon>Fungi incertae sedis</taxon>
        <taxon>Zoopagomycota</taxon>
        <taxon>Kickxellomycotina</taxon>
        <taxon>Dimargaritomycetes</taxon>
        <taxon>Dimargaritales</taxon>
        <taxon>Dimargaritaceae</taxon>
        <taxon>Dimargaris</taxon>
    </lineage>
</organism>
<dbReference type="InterPro" id="IPR010591">
    <property type="entry name" value="ATP11"/>
</dbReference>
<comment type="similarity">
    <text evidence="2">Belongs to the ATP11 family.</text>
</comment>
<keyword evidence="6" id="KW-1185">Reference proteome</keyword>
<evidence type="ECO:0000256" key="1">
    <source>
        <dbReference type="ARBA" id="ARBA00004173"/>
    </source>
</evidence>
<evidence type="ECO:0000256" key="2">
    <source>
        <dbReference type="ARBA" id="ARBA00009116"/>
    </source>
</evidence>
<dbReference type="AlphaFoldDB" id="A0A4P9ZY50"/>
<dbReference type="Proteomes" id="UP000268162">
    <property type="component" value="Unassembled WGS sequence"/>
</dbReference>
<keyword evidence="3" id="KW-0809">Transit peptide</keyword>
<evidence type="ECO:0000313" key="5">
    <source>
        <dbReference type="EMBL" id="RKP38597.1"/>
    </source>
</evidence>
<dbReference type="STRING" id="215637.A0A4P9ZY50"/>
<dbReference type="GO" id="GO:0005739">
    <property type="term" value="C:mitochondrion"/>
    <property type="evidence" value="ECO:0007669"/>
    <property type="project" value="UniProtKB-SubCell"/>
</dbReference>
<keyword evidence="4" id="KW-0496">Mitochondrion</keyword>
<reference evidence="6" key="1">
    <citation type="journal article" date="2018" name="Nat. Microbiol.">
        <title>Leveraging single-cell genomics to expand the fungal tree of life.</title>
        <authorList>
            <person name="Ahrendt S.R."/>
            <person name="Quandt C.A."/>
            <person name="Ciobanu D."/>
            <person name="Clum A."/>
            <person name="Salamov A."/>
            <person name="Andreopoulos B."/>
            <person name="Cheng J.F."/>
            <person name="Woyke T."/>
            <person name="Pelin A."/>
            <person name="Henrissat B."/>
            <person name="Reynolds N.K."/>
            <person name="Benny G.L."/>
            <person name="Smith M.E."/>
            <person name="James T.Y."/>
            <person name="Grigoriev I.V."/>
        </authorList>
    </citation>
    <scope>NUCLEOTIDE SEQUENCE [LARGE SCALE GENOMIC DNA]</scope>
    <source>
        <strain evidence="6">RSA 468</strain>
    </source>
</reference>